<sequence>MFEMHDVNTFVELEENEGAFEKRRPTGSVWNDSNDYVGALPQLDELPKLSRHHCGTTDLLIESARSEEHGERLGRRTTQNSLALRPQL</sequence>
<dbReference type="Proteomes" id="UP000095210">
    <property type="component" value="Chromosome"/>
</dbReference>
<accession>A0AAC9HLR5</accession>
<feature type="region of interest" description="Disordered" evidence="1">
    <location>
        <begin position="65"/>
        <end position="88"/>
    </location>
</feature>
<evidence type="ECO:0000313" key="3">
    <source>
        <dbReference type="Proteomes" id="UP000095210"/>
    </source>
</evidence>
<feature type="compositionally biased region" description="Basic and acidic residues" evidence="1">
    <location>
        <begin position="65"/>
        <end position="74"/>
    </location>
</feature>
<name>A0AAC9HLR5_9PSEU</name>
<gene>
    <name evidence="2" type="ORF">TL08_01375</name>
</gene>
<keyword evidence="3" id="KW-1185">Reference proteome</keyword>
<evidence type="ECO:0000256" key="1">
    <source>
        <dbReference type="SAM" id="MobiDB-lite"/>
    </source>
</evidence>
<evidence type="ECO:0000313" key="2">
    <source>
        <dbReference type="EMBL" id="AOS61116.1"/>
    </source>
</evidence>
<reference evidence="3" key="1">
    <citation type="submission" date="2016-03" db="EMBL/GenBank/DDBJ databases">
        <title>Complete genome sequence of the type strain Actinoalloteichus hymeniacidonis DSM 45092.</title>
        <authorList>
            <person name="Schaffert L."/>
            <person name="Albersmeier A."/>
            <person name="Winkler A."/>
            <person name="Kalinowski J."/>
            <person name="Zotchev S."/>
            <person name="Ruckert C."/>
        </authorList>
    </citation>
    <scope>NUCLEOTIDE SEQUENCE [LARGE SCALE GENOMIC DNA]</scope>
    <source>
        <strain evidence="3">HPA177(T) (DSM 45092(T))</strain>
    </source>
</reference>
<dbReference type="EMBL" id="CP014859">
    <property type="protein sequence ID" value="AOS61116.1"/>
    <property type="molecule type" value="Genomic_DNA"/>
</dbReference>
<organism evidence="2 3">
    <name type="scientific">Actinoalloteichus hymeniacidonis</name>
    <dbReference type="NCBI Taxonomy" id="340345"/>
    <lineage>
        <taxon>Bacteria</taxon>
        <taxon>Bacillati</taxon>
        <taxon>Actinomycetota</taxon>
        <taxon>Actinomycetes</taxon>
        <taxon>Pseudonocardiales</taxon>
        <taxon>Pseudonocardiaceae</taxon>
        <taxon>Actinoalloteichus</taxon>
    </lineage>
</organism>
<dbReference type="AlphaFoldDB" id="A0AAC9HLR5"/>
<dbReference type="KEGG" id="ahm:TL08_01375"/>
<protein>
    <submittedName>
        <fullName evidence="2">Uncharacterized protein</fullName>
    </submittedName>
</protein>
<proteinExistence type="predicted"/>